<evidence type="ECO:0000313" key="10">
    <source>
        <dbReference type="Proteomes" id="UP000269276"/>
    </source>
</evidence>
<comment type="subcellular location">
    <subcellularLocation>
        <location evidence="1 6">Nucleus</location>
    </subcellularLocation>
</comment>
<dbReference type="CDD" id="cd23958">
    <property type="entry name" value="SCC2"/>
    <property type="match status" value="1"/>
</dbReference>
<feature type="compositionally biased region" description="Acidic residues" evidence="7">
    <location>
        <begin position="615"/>
        <end position="639"/>
    </location>
</feature>
<evidence type="ECO:0000256" key="1">
    <source>
        <dbReference type="ARBA" id="ARBA00004123"/>
    </source>
</evidence>
<dbReference type="InterPro" id="IPR011989">
    <property type="entry name" value="ARM-like"/>
</dbReference>
<organism evidence="9 10">
    <name type="scientific">Hortaea werneckii</name>
    <name type="common">Black yeast</name>
    <name type="synonym">Cladosporium werneckii</name>
    <dbReference type="NCBI Taxonomy" id="91943"/>
    <lineage>
        <taxon>Eukaryota</taxon>
        <taxon>Fungi</taxon>
        <taxon>Dikarya</taxon>
        <taxon>Ascomycota</taxon>
        <taxon>Pezizomycotina</taxon>
        <taxon>Dothideomycetes</taxon>
        <taxon>Dothideomycetidae</taxon>
        <taxon>Mycosphaerellales</taxon>
        <taxon>Teratosphaeriaceae</taxon>
        <taxon>Hortaea</taxon>
    </lineage>
</organism>
<feature type="region of interest" description="Disordered" evidence="7">
    <location>
        <begin position="166"/>
        <end position="217"/>
    </location>
</feature>
<dbReference type="OrthoDB" id="418242at2759"/>
<dbReference type="Pfam" id="PF12765">
    <property type="entry name" value="Cohesin_HEAT"/>
    <property type="match status" value="1"/>
</dbReference>
<dbReference type="Pfam" id="PF12830">
    <property type="entry name" value="Nipped-B_C"/>
    <property type="match status" value="1"/>
</dbReference>
<feature type="compositionally biased region" description="Basic and acidic residues" evidence="7">
    <location>
        <begin position="603"/>
        <end position="614"/>
    </location>
</feature>
<dbReference type="GO" id="GO:0010468">
    <property type="term" value="P:regulation of gene expression"/>
    <property type="evidence" value="ECO:0007669"/>
    <property type="project" value="InterPro"/>
</dbReference>
<feature type="region of interest" description="Disordered" evidence="7">
    <location>
        <begin position="121"/>
        <end position="146"/>
    </location>
</feature>
<dbReference type="PANTHER" id="PTHR21704:SF18">
    <property type="entry name" value="NIPPED-B-LIKE PROTEIN"/>
    <property type="match status" value="1"/>
</dbReference>
<evidence type="ECO:0000256" key="3">
    <source>
        <dbReference type="ARBA" id="ARBA00022737"/>
    </source>
</evidence>
<evidence type="ECO:0000256" key="7">
    <source>
        <dbReference type="SAM" id="MobiDB-lite"/>
    </source>
</evidence>
<protein>
    <recommendedName>
        <fullName evidence="6">Sister chromatid cohesion protein</fullName>
    </recommendedName>
</protein>
<dbReference type="EMBL" id="QWIP01000007">
    <property type="protein sequence ID" value="RMY78839.1"/>
    <property type="molecule type" value="Genomic_DNA"/>
</dbReference>
<dbReference type="VEuPathDB" id="FungiDB:BTJ68_09521"/>
<proteinExistence type="inferred from homology"/>
<dbReference type="GO" id="GO:0034087">
    <property type="term" value="P:establishment of mitotic sister chromatid cohesion"/>
    <property type="evidence" value="ECO:0007669"/>
    <property type="project" value="TreeGrafter"/>
</dbReference>
<comment type="caution">
    <text evidence="9">The sequence shown here is derived from an EMBL/GenBank/DDBJ whole genome shotgun (WGS) entry which is preliminary data.</text>
</comment>
<feature type="compositionally biased region" description="Basic and acidic residues" evidence="7">
    <location>
        <begin position="166"/>
        <end position="177"/>
    </location>
</feature>
<evidence type="ECO:0000256" key="6">
    <source>
        <dbReference type="RuleBase" id="RU364107"/>
    </source>
</evidence>
<dbReference type="SUPFAM" id="SSF48371">
    <property type="entry name" value="ARM repeat"/>
    <property type="match status" value="1"/>
</dbReference>
<reference evidence="9 10" key="1">
    <citation type="journal article" date="2018" name="BMC Genomics">
        <title>Genomic evidence for intraspecific hybridization in a clonal and extremely halotolerant yeast.</title>
        <authorList>
            <person name="Gostincar C."/>
            <person name="Stajich J.E."/>
            <person name="Zupancic J."/>
            <person name="Zalar P."/>
            <person name="Gunde-Cimerman N."/>
        </authorList>
    </citation>
    <scope>NUCLEOTIDE SEQUENCE [LARGE SCALE GENOMIC DNA]</scope>
    <source>
        <strain evidence="9 10">EXF-2682</strain>
    </source>
</reference>
<evidence type="ECO:0000256" key="2">
    <source>
        <dbReference type="ARBA" id="ARBA00009252"/>
    </source>
</evidence>
<dbReference type="GO" id="GO:0140588">
    <property type="term" value="P:chromatin looping"/>
    <property type="evidence" value="ECO:0007669"/>
    <property type="project" value="InterPro"/>
</dbReference>
<dbReference type="InterPro" id="IPR024986">
    <property type="entry name" value="Nipped-B_C"/>
</dbReference>
<feature type="domain" description="Sister chromatid cohesion C-terminal" evidence="8">
    <location>
        <begin position="1409"/>
        <end position="1595"/>
    </location>
</feature>
<dbReference type="GO" id="GO:0071169">
    <property type="term" value="P:establishment of protein localization to chromatin"/>
    <property type="evidence" value="ECO:0007669"/>
    <property type="project" value="TreeGrafter"/>
</dbReference>
<gene>
    <name evidence="9" type="ORF">D0863_00428</name>
</gene>
<evidence type="ECO:0000313" key="9">
    <source>
        <dbReference type="EMBL" id="RMY78839.1"/>
    </source>
</evidence>
<feature type="region of interest" description="Disordered" evidence="7">
    <location>
        <begin position="600"/>
        <end position="648"/>
    </location>
</feature>
<accession>A0A3M7EQK6</accession>
<dbReference type="Proteomes" id="UP000269276">
    <property type="component" value="Unassembled WGS sequence"/>
</dbReference>
<feature type="compositionally biased region" description="Basic and acidic residues" evidence="7">
    <location>
        <begin position="1803"/>
        <end position="1815"/>
    </location>
</feature>
<name>A0A3M7EQK6_HORWE</name>
<dbReference type="PANTHER" id="PTHR21704">
    <property type="entry name" value="NIPPED-B-LIKE PROTEIN DELANGIN SCC2-RELATED"/>
    <property type="match status" value="1"/>
</dbReference>
<feature type="compositionally biased region" description="Acidic residues" evidence="7">
    <location>
        <begin position="1743"/>
        <end position="1752"/>
    </location>
</feature>
<evidence type="ECO:0000256" key="5">
    <source>
        <dbReference type="ARBA" id="ARBA00023306"/>
    </source>
</evidence>
<evidence type="ECO:0000256" key="4">
    <source>
        <dbReference type="ARBA" id="ARBA00023242"/>
    </source>
</evidence>
<dbReference type="InterPro" id="IPR026003">
    <property type="entry name" value="Cohesin_HEAT"/>
</dbReference>
<dbReference type="InterPro" id="IPR016024">
    <property type="entry name" value="ARM-type_fold"/>
</dbReference>
<sequence>MDNHSHQQPNGHGLYGHGDSGPAYNANGLRVPTVQEALAYTPFNSVFPFSPDVVPPPLALPTTSPTAFTEQQEVTHAKRMLDQLSTNATNAGVASERCKMTLRDVQRLLHPDSLTTFKFKMPEKKHSSDHSTANGNRHLPPLSPFARMVSSSTDVSYHYLTQEEVKAPAKRKVDGVRLEPQVRIPTPQSHPRQTDPQTNGYVTPQPDHPPSGSQSSRLQAVIVSEKLTPAQRAEYHYMSEADSHYNAQDPTPSKKNDKLVHGYRSVSVDQKQKGDLAVQNLQSLLLEVFEAEDKLQPDTSEAILGDSSAIFALCDSEDGSVPVLEQEWQTKLDSNFQKVIANGRLDDVEIDSLIRVQRLCENAVRAAGCTRLRIDEDWSEPDVVEWTGKVAVAERGLIAARTLLRVMTAGAHIKALQSEDLLRGILEALTKVTDECIMSVVEDRPSSHEKGKGPNEESPTNATFTIASNSRKPLQSILQASTKGFRALGDFLTKSDLDGSSLSSIQYLCKLLLFAENATNDRDSAVGVQNFETLRRCAMDVLVKIFAKYHEQRQFVLSEILTSLEKLPATKQSARQFRLPDAKPIQLVSAMLMRLVQTSATHGGEKAGSRSRAIDEEDDKDELGDSGDDEDVEYEDDEDIKVSSKKLTKRPDGLPSIMRPLHDAAQSNAFYIVDMLVSRAMHTSKSSDEPYRKLLDIFTEDFLNVLGSSDWPSAEMLLRSLVLRMISFVENPKSPVPSRTFALELLGMVGSGILELQKSARNAVRSLDATDTDLGKKLSGLVEQLETGEIELDQLVSFEGPYRVVLEYLLSRDRGDAQLRSAQGYHLMQWAFVLCGSREGSVGSDSSESLYTHADLQHKLCNMILDLSWLEEHADYQTPSTAQGRLASIVLTLSSRLCRAFNKIFSILLTSMSSEHSTVKSRGSRSVSALLEKDPSILDRNAHVLNHIFRGMNDSSPLVRDSALKLLSDCIGMRPSLDKASYDRIIARTLDTAAGVRRRAMKMLKDIYLRNESLTLRSAIADAIIARLEDTEETVSQLARQTMEEVWFTPYIGLALDSQRAVEAKMKISAQAALLVKTAEAGDATGTVMETLIRDLLRSKSASAHAGVCKMIVNVLFDGIIDNSEIPEAPEQSAILCCLAIFAKSAPKLFTASQLERLEPYTQNLSKEDDLEVYRSAITILRHVMPHLSTMKNDFLQKLQTALLASVSKLRKPELEVVIPCLWTIDGLLHNTERLVNFLASALKGVYGARSVDFSAQPQGMGRTCKLMAIAGHLGNACDLDEHIGLLKAQFPWYKGNTVSGLIAELLCPFTTPKNPLPIRESSLDGVCMLAQAWPKLFLRQDVVNAFDIVFKDRVPSLEEVLLSGLESFMVANEVNAGAQDAPTLGSGVASGNERLGRTYVATDHDGASTSIAQRFLPQILRLALQSIDETSLIAAKVIVSVNRQGLVHPKESGPALVALETCPNTAIANMAFVEHKAMHSKHETLFDKEYMRAVHQAYEYQKNTVGKVSGFTGQPPAAKMSLTWEVLKSGKAQVRKKFLANLCQRLDFNLATFEAEGKGDDHRELVRFCTENLAFFEYDRVEEIAHLLTAMEKVFSGTGTAVAQAIETEVLDLHVDMANGLNSTANDVPAITPSQPTATRVHPNRLHQLAVAAQICSFIWETRSYLRSLWNMAKHMTKAKNTTKDTNRAPNRSTTAPALTEAYLQKMLQIASAHTTQEGEQAICRAFVEMISVDSEVKVGTDEEQEGDGENGYETPNDDASNKSGSLPPSGGGRGRKRKSLGGNATPRKKGRPSGRRSSSARLDDEAFVHDGWD</sequence>
<feature type="compositionally biased region" description="Polar residues" evidence="7">
    <location>
        <begin position="186"/>
        <end position="202"/>
    </location>
</feature>
<dbReference type="GO" id="GO:0090694">
    <property type="term" value="C:Scc2-Scc4 cohesin loading complex"/>
    <property type="evidence" value="ECO:0007669"/>
    <property type="project" value="TreeGrafter"/>
</dbReference>
<keyword evidence="4 6" id="KW-0539">Nucleus</keyword>
<dbReference type="Gene3D" id="1.25.10.10">
    <property type="entry name" value="Leucine-rich Repeat Variant"/>
    <property type="match status" value="1"/>
</dbReference>
<feature type="region of interest" description="Disordered" evidence="7">
    <location>
        <begin position="1737"/>
        <end position="1815"/>
    </location>
</feature>
<comment type="similarity">
    <text evidence="2 6">Belongs to the SCC2/Nipped-B family.</text>
</comment>
<dbReference type="GO" id="GO:0003682">
    <property type="term" value="F:chromatin binding"/>
    <property type="evidence" value="ECO:0007669"/>
    <property type="project" value="TreeGrafter"/>
</dbReference>
<keyword evidence="5 6" id="KW-0131">Cell cycle</keyword>
<dbReference type="InterPro" id="IPR033031">
    <property type="entry name" value="Scc2/Nipped-B"/>
</dbReference>
<keyword evidence="3 6" id="KW-0677">Repeat</keyword>
<dbReference type="GO" id="GO:0061775">
    <property type="term" value="F:cohesin loader activity"/>
    <property type="evidence" value="ECO:0007669"/>
    <property type="project" value="InterPro"/>
</dbReference>
<dbReference type="GO" id="GO:1990414">
    <property type="term" value="P:replication-born double-strand break repair via sister chromatid exchange"/>
    <property type="evidence" value="ECO:0007669"/>
    <property type="project" value="TreeGrafter"/>
</dbReference>
<evidence type="ECO:0000259" key="8">
    <source>
        <dbReference type="Pfam" id="PF12830"/>
    </source>
</evidence>